<evidence type="ECO:0000313" key="1">
    <source>
        <dbReference type="EMBL" id="ABE56092.1"/>
    </source>
</evidence>
<dbReference type="EMBL" id="CP000302">
    <property type="protein sequence ID" value="ABE56092.1"/>
    <property type="molecule type" value="Genomic_DNA"/>
</dbReference>
<keyword evidence="2" id="KW-1185">Reference proteome</keyword>
<gene>
    <name evidence="1" type="ordered locus">Sden_2813</name>
</gene>
<dbReference type="Pfam" id="PF11042">
    <property type="entry name" value="DUF2750"/>
    <property type="match status" value="1"/>
</dbReference>
<dbReference type="HOGENOM" id="CLU_126055_1_0_6"/>
<dbReference type="Proteomes" id="UP000001982">
    <property type="component" value="Chromosome"/>
</dbReference>
<organism evidence="1 2">
    <name type="scientific">Shewanella denitrificans (strain OS217 / ATCC BAA-1090 / DSM 15013)</name>
    <dbReference type="NCBI Taxonomy" id="318161"/>
    <lineage>
        <taxon>Bacteria</taxon>
        <taxon>Pseudomonadati</taxon>
        <taxon>Pseudomonadota</taxon>
        <taxon>Gammaproteobacteria</taxon>
        <taxon>Alteromonadales</taxon>
        <taxon>Shewanellaceae</taxon>
        <taxon>Shewanella</taxon>
    </lineage>
</organism>
<dbReference type="eggNOG" id="ENOG5031V4J">
    <property type="taxonomic scope" value="Bacteria"/>
</dbReference>
<dbReference type="InterPro" id="IPR021284">
    <property type="entry name" value="DUF2750"/>
</dbReference>
<accession>Q12KD4</accession>
<reference evidence="1 2" key="1">
    <citation type="submission" date="2006-03" db="EMBL/GenBank/DDBJ databases">
        <title>Complete sequence of Shewanella denitrificans OS217.</title>
        <authorList>
            <consortium name="US DOE Joint Genome Institute"/>
            <person name="Copeland A."/>
            <person name="Lucas S."/>
            <person name="Lapidus A."/>
            <person name="Barry K."/>
            <person name="Detter J.C."/>
            <person name="Glavina del Rio T."/>
            <person name="Hammon N."/>
            <person name="Israni S."/>
            <person name="Dalin E."/>
            <person name="Tice H."/>
            <person name="Pitluck S."/>
            <person name="Brettin T."/>
            <person name="Bruce D."/>
            <person name="Han C."/>
            <person name="Tapia R."/>
            <person name="Gilna P."/>
            <person name="Kiss H."/>
            <person name="Schmutz J."/>
            <person name="Larimer F."/>
            <person name="Land M."/>
            <person name="Hauser L."/>
            <person name="Kyrpides N."/>
            <person name="Lykidis A."/>
            <person name="Richardson P."/>
        </authorList>
    </citation>
    <scope>NUCLEOTIDE SEQUENCE [LARGE SCALE GENOMIC DNA]</scope>
    <source>
        <strain evidence="2">OS217 / ATCC BAA-1090 / DSM 15013</strain>
    </source>
</reference>
<evidence type="ECO:0008006" key="3">
    <source>
        <dbReference type="Google" id="ProtNLM"/>
    </source>
</evidence>
<proteinExistence type="predicted"/>
<sequence>MSNAKKSISEQVNMTPEARYDFLVEQIKTEKHIWTLQDQDGCVMLTTDDEDCIPMWSSEEAASLWAVDEWSDCEPLAIPLDEFQERWVSGMEEDDLFVAVFPVQDDLGVVIPPYEFNERLTPRVRPKH</sequence>
<dbReference type="AlphaFoldDB" id="Q12KD4"/>
<name>Q12KD4_SHEDO</name>
<protein>
    <recommendedName>
        <fullName evidence="3">DUF2750 domain-containing protein</fullName>
    </recommendedName>
</protein>
<evidence type="ECO:0000313" key="2">
    <source>
        <dbReference type="Proteomes" id="UP000001982"/>
    </source>
</evidence>
<dbReference type="RefSeq" id="WP_011497242.1">
    <property type="nucleotide sequence ID" value="NC_007954.1"/>
</dbReference>
<dbReference type="KEGG" id="sdn:Sden_2813"/>
<dbReference type="STRING" id="318161.Sden_2813"/>